<proteinExistence type="predicted"/>
<evidence type="ECO:0000313" key="2">
    <source>
        <dbReference type="EMBL" id="KAA0067925.1"/>
    </source>
</evidence>
<name>A0A5A7VQE3_CUCMM</name>
<protein>
    <submittedName>
        <fullName evidence="2">Gag/pol protein</fullName>
    </submittedName>
</protein>
<organism evidence="2 3">
    <name type="scientific">Cucumis melo var. makuwa</name>
    <name type="common">Oriental melon</name>
    <dbReference type="NCBI Taxonomy" id="1194695"/>
    <lineage>
        <taxon>Eukaryota</taxon>
        <taxon>Viridiplantae</taxon>
        <taxon>Streptophyta</taxon>
        <taxon>Embryophyta</taxon>
        <taxon>Tracheophyta</taxon>
        <taxon>Spermatophyta</taxon>
        <taxon>Magnoliopsida</taxon>
        <taxon>eudicotyledons</taxon>
        <taxon>Gunneridae</taxon>
        <taxon>Pentapetalae</taxon>
        <taxon>rosids</taxon>
        <taxon>fabids</taxon>
        <taxon>Cucurbitales</taxon>
        <taxon>Cucurbitaceae</taxon>
        <taxon>Benincaseae</taxon>
        <taxon>Cucumis</taxon>
    </lineage>
</organism>
<accession>A0A5A7VQE3</accession>
<feature type="region of interest" description="Disordered" evidence="1">
    <location>
        <begin position="37"/>
        <end position="64"/>
    </location>
</feature>
<gene>
    <name evidence="2" type="ORF">E6C27_scaffold138G00940</name>
</gene>
<dbReference type="Proteomes" id="UP000321393">
    <property type="component" value="Unassembled WGS sequence"/>
</dbReference>
<evidence type="ECO:0000256" key="1">
    <source>
        <dbReference type="SAM" id="MobiDB-lite"/>
    </source>
</evidence>
<evidence type="ECO:0000313" key="3">
    <source>
        <dbReference type="Proteomes" id="UP000321393"/>
    </source>
</evidence>
<comment type="caution">
    <text evidence="2">The sequence shown here is derived from an EMBL/GenBank/DDBJ whole genome shotgun (WGS) entry which is preliminary data.</text>
</comment>
<reference evidence="2 3" key="1">
    <citation type="submission" date="2019-08" db="EMBL/GenBank/DDBJ databases">
        <title>Draft genome sequences of two oriental melons (Cucumis melo L. var makuwa).</title>
        <authorList>
            <person name="Kwon S.-Y."/>
        </authorList>
    </citation>
    <scope>NUCLEOTIDE SEQUENCE [LARGE SCALE GENOMIC DNA]</scope>
    <source>
        <strain evidence="3">cv. SW 3</strain>
        <tissue evidence="2">Leaf</tissue>
    </source>
</reference>
<sequence>MRSMTCCEAGDMAKGKKVEANFATTKKEFIIGSSFKTKAGPSQMKKKGKGKTPKNSKGKKVAKEGDIILKVETREVVSTEAV</sequence>
<dbReference type="EMBL" id="SSTE01000165">
    <property type="protein sequence ID" value="KAA0067925.1"/>
    <property type="molecule type" value="Genomic_DNA"/>
</dbReference>
<dbReference type="AlphaFoldDB" id="A0A5A7VQE3"/>
<feature type="compositionally biased region" description="Basic residues" evidence="1">
    <location>
        <begin position="44"/>
        <end position="60"/>
    </location>
</feature>